<gene>
    <name evidence="9" type="ORF">KDY119_03421</name>
</gene>
<evidence type="ECO:0000256" key="5">
    <source>
        <dbReference type="SAM" id="MobiDB-lite"/>
    </source>
</evidence>
<evidence type="ECO:0000313" key="10">
    <source>
        <dbReference type="Proteomes" id="UP000326702"/>
    </source>
</evidence>
<dbReference type="OrthoDB" id="9780299at2"/>
<accession>A0A5P9QHE4</accession>
<dbReference type="GO" id="GO:0003677">
    <property type="term" value="F:DNA binding"/>
    <property type="evidence" value="ECO:0007669"/>
    <property type="project" value="InterPro"/>
</dbReference>
<evidence type="ECO:0000256" key="3">
    <source>
        <dbReference type="ARBA" id="ARBA00023082"/>
    </source>
</evidence>
<evidence type="ECO:0000313" key="9">
    <source>
        <dbReference type="EMBL" id="QFU99885.1"/>
    </source>
</evidence>
<name>A0A5P9QHE4_9MICO</name>
<feature type="domain" description="RNA polymerase sigma factor 70 region 4 type 2" evidence="7">
    <location>
        <begin position="139"/>
        <end position="189"/>
    </location>
</feature>
<evidence type="ECO:0000256" key="4">
    <source>
        <dbReference type="ARBA" id="ARBA00023163"/>
    </source>
</evidence>
<keyword evidence="10" id="KW-1185">Reference proteome</keyword>
<feature type="domain" description="DUF6596" evidence="8">
    <location>
        <begin position="207"/>
        <end position="307"/>
    </location>
</feature>
<dbReference type="Gene3D" id="1.10.1740.10">
    <property type="match status" value="1"/>
</dbReference>
<dbReference type="InterPro" id="IPR013325">
    <property type="entry name" value="RNA_pol_sigma_r2"/>
</dbReference>
<dbReference type="Pfam" id="PF08281">
    <property type="entry name" value="Sigma70_r4_2"/>
    <property type="match status" value="1"/>
</dbReference>
<dbReference type="GO" id="GO:0006352">
    <property type="term" value="P:DNA-templated transcription initiation"/>
    <property type="evidence" value="ECO:0007669"/>
    <property type="project" value="InterPro"/>
</dbReference>
<evidence type="ECO:0000259" key="6">
    <source>
        <dbReference type="Pfam" id="PF04542"/>
    </source>
</evidence>
<protein>
    <submittedName>
        <fullName evidence="9">Uncharacterized protein</fullName>
    </submittedName>
</protein>
<evidence type="ECO:0000259" key="8">
    <source>
        <dbReference type="Pfam" id="PF20239"/>
    </source>
</evidence>
<dbReference type="EMBL" id="CP045529">
    <property type="protein sequence ID" value="QFU99885.1"/>
    <property type="molecule type" value="Genomic_DNA"/>
</dbReference>
<reference evidence="9 10" key="1">
    <citation type="submission" date="2019-10" db="EMBL/GenBank/DDBJ databases">
        <title>Genome sequence of Luteimicrobium xylanilyticum HY-24.</title>
        <authorList>
            <person name="Kim D.Y."/>
            <person name="Park H.-Y."/>
        </authorList>
    </citation>
    <scope>NUCLEOTIDE SEQUENCE [LARGE SCALE GENOMIC DNA]</scope>
    <source>
        <strain evidence="9 10">HY-24</strain>
    </source>
</reference>
<dbReference type="InterPro" id="IPR013324">
    <property type="entry name" value="RNA_pol_sigma_r3/r4-like"/>
</dbReference>
<dbReference type="Pfam" id="PF04542">
    <property type="entry name" value="Sigma70_r2"/>
    <property type="match status" value="1"/>
</dbReference>
<dbReference type="AlphaFoldDB" id="A0A5P9QHE4"/>
<dbReference type="SUPFAM" id="SSF88659">
    <property type="entry name" value="Sigma3 and sigma4 domains of RNA polymerase sigma factors"/>
    <property type="match status" value="1"/>
</dbReference>
<dbReference type="InterPro" id="IPR013249">
    <property type="entry name" value="RNA_pol_sigma70_r4_t2"/>
</dbReference>
<dbReference type="InterPro" id="IPR046531">
    <property type="entry name" value="DUF6596"/>
</dbReference>
<sequence>MTGVSGGSAATPGSAADDDARAAVDRAHRDDWAAVLATTVRTARDLDLAEECVQEAYAAALDSWPRDGVPRNPAAWLTTVARRRALDAIRREQAFRVRVPLLVEAPDGVHPNDPAELAAAEPDALADVGAPDDLLRLVFLCCHPALAQEAQLALTLRLVCGLATPDVARTLLVSETTMAARITRAKKKIATARIPFRTPRTADLPERLPAVLGVVHLLFTAGHTAPSGPTLVRGDVAERALRLARRLHRLMPDEPEVGGLLALALATDARRATRVDDAGRLVRLEDQDRSRWDRAALAEADALVVAALRSGRAGRYTLQAAIASLYAGAPTYAETDWPQLVTLYDRLLELWPSPVVALNRAVPLAEVRGPAVALAEVEALALDPQLERYPYLPAVRADLLRRLDRPDDAAAAYREALALTANETERTFLAERLSQCEPTRRN</sequence>
<dbReference type="RefSeq" id="WP_051136351.1">
    <property type="nucleotide sequence ID" value="NZ_BAABIH010000010.1"/>
</dbReference>
<evidence type="ECO:0000256" key="2">
    <source>
        <dbReference type="ARBA" id="ARBA00023015"/>
    </source>
</evidence>
<dbReference type="PANTHER" id="PTHR47756">
    <property type="entry name" value="BLL6612 PROTEIN-RELATED"/>
    <property type="match status" value="1"/>
</dbReference>
<feature type="region of interest" description="Disordered" evidence="5">
    <location>
        <begin position="1"/>
        <end position="22"/>
    </location>
</feature>
<dbReference type="Proteomes" id="UP000326702">
    <property type="component" value="Chromosome"/>
</dbReference>
<dbReference type="SUPFAM" id="SSF88946">
    <property type="entry name" value="Sigma2 domain of RNA polymerase sigma factors"/>
    <property type="match status" value="1"/>
</dbReference>
<keyword evidence="4" id="KW-0804">Transcription</keyword>
<feature type="domain" description="RNA polymerase sigma-70 region 2" evidence="6">
    <location>
        <begin position="39"/>
        <end position="93"/>
    </location>
</feature>
<comment type="similarity">
    <text evidence="1">Belongs to the sigma-70 factor family. ECF subfamily.</text>
</comment>
<keyword evidence="2" id="KW-0805">Transcription regulation</keyword>
<keyword evidence="3" id="KW-0731">Sigma factor</keyword>
<dbReference type="Pfam" id="PF20239">
    <property type="entry name" value="DUF6596"/>
    <property type="match status" value="1"/>
</dbReference>
<dbReference type="KEGG" id="lxl:KDY119_03421"/>
<evidence type="ECO:0000256" key="1">
    <source>
        <dbReference type="ARBA" id="ARBA00010641"/>
    </source>
</evidence>
<evidence type="ECO:0000259" key="7">
    <source>
        <dbReference type="Pfam" id="PF08281"/>
    </source>
</evidence>
<dbReference type="PANTHER" id="PTHR47756:SF2">
    <property type="entry name" value="BLL6612 PROTEIN"/>
    <property type="match status" value="1"/>
</dbReference>
<dbReference type="GO" id="GO:0016987">
    <property type="term" value="F:sigma factor activity"/>
    <property type="evidence" value="ECO:0007669"/>
    <property type="project" value="UniProtKB-KW"/>
</dbReference>
<dbReference type="InterPro" id="IPR007627">
    <property type="entry name" value="RNA_pol_sigma70_r2"/>
</dbReference>
<organism evidence="9 10">
    <name type="scientific">Luteimicrobium xylanilyticum</name>
    <dbReference type="NCBI Taxonomy" id="1133546"/>
    <lineage>
        <taxon>Bacteria</taxon>
        <taxon>Bacillati</taxon>
        <taxon>Actinomycetota</taxon>
        <taxon>Actinomycetes</taxon>
        <taxon>Micrococcales</taxon>
        <taxon>Luteimicrobium</taxon>
    </lineage>
</organism>
<proteinExistence type="inferred from homology"/>